<dbReference type="EMBL" id="FJ234838">
    <property type="protein sequence ID" value="ACO87661.1"/>
    <property type="molecule type" value="Genomic_DNA"/>
</dbReference>
<evidence type="ECO:0000256" key="1">
    <source>
        <dbReference type="SAM" id="MobiDB-lite"/>
    </source>
</evidence>
<reference evidence="2" key="1">
    <citation type="journal article" date="2009" name="Mol. Biol. Evol.">
        <title>Sixty million years in evolution of soft grain trait in grasses: emergence of the softness locus in the common ancestor of Pooideae and Ehrhartoideae, after their divergence from Panicoideae.</title>
        <authorList>
            <person name="Charles M."/>
            <person name="Tang H."/>
            <person name="Belcram H."/>
            <person name="Paterson A."/>
            <person name="Gornicki P."/>
            <person name="Chalhoub B."/>
        </authorList>
    </citation>
    <scope>NUCLEOTIDE SEQUENCE</scope>
</reference>
<feature type="region of interest" description="Disordered" evidence="1">
    <location>
        <begin position="1"/>
        <end position="39"/>
    </location>
</feature>
<feature type="compositionally biased region" description="Basic and acidic residues" evidence="1">
    <location>
        <begin position="114"/>
        <end position="124"/>
    </location>
</feature>
<sequence>MDGENSTSAAHLGVRGADRVARASPWSPGHELTGEGRFRSSLEGPAQELAGCCRSTWKQRFLRGALGVEQIGVGGSRTGGWRCRRRKSRMRGDQTYGPWEAGRYRRGYIHRPEEGGASREERWRCHGRKEKRRNQRRWKRKKKKTLRPPSIPLRLRARA</sequence>
<dbReference type="AlphaFoldDB" id="C3TX66"/>
<evidence type="ECO:0000313" key="2">
    <source>
        <dbReference type="EMBL" id="ACO87661.1"/>
    </source>
</evidence>
<feature type="compositionally biased region" description="Basic residues" evidence="1">
    <location>
        <begin position="125"/>
        <end position="146"/>
    </location>
</feature>
<proteinExistence type="predicted"/>
<protein>
    <submittedName>
        <fullName evidence="2">Uncharacterized protein</fullName>
    </submittedName>
</protein>
<name>C3TX66_BRASY</name>
<feature type="region of interest" description="Disordered" evidence="1">
    <location>
        <begin position="76"/>
        <end position="97"/>
    </location>
</feature>
<feature type="region of interest" description="Disordered" evidence="1">
    <location>
        <begin position="114"/>
        <end position="159"/>
    </location>
</feature>
<accession>C3TX66</accession>
<organism evidence="2">
    <name type="scientific">Brachypodium sylvaticum</name>
    <name type="common">False brome</name>
    <dbReference type="NCBI Taxonomy" id="29664"/>
    <lineage>
        <taxon>Eukaryota</taxon>
        <taxon>Viridiplantae</taxon>
        <taxon>Streptophyta</taxon>
        <taxon>Embryophyta</taxon>
        <taxon>Tracheophyta</taxon>
        <taxon>Spermatophyta</taxon>
        <taxon>Magnoliopsida</taxon>
        <taxon>Liliopsida</taxon>
        <taxon>Poales</taxon>
        <taxon>Poaceae</taxon>
        <taxon>BOP clade</taxon>
        <taxon>Pooideae</taxon>
        <taxon>Stipodae</taxon>
        <taxon>Brachypodieae</taxon>
        <taxon>Brachypodium</taxon>
    </lineage>
</organism>